<dbReference type="PANTHER" id="PTHR15681">
    <property type="entry name" value="MAD2L1-BINDING PROTEIN"/>
    <property type="match status" value="1"/>
</dbReference>
<sequence length="316" mass="35827">MTVITHSNTNETSNNSYNNTNTHTDQSTAQEEESKVSSDGEKEWNILCHVDDPESSTKSKVENVCLLDNNGERDCESSGVSANHIDDEEIFWRAREEGRVNVVFPGHITQDGCCRFVCELLKCVLYQRQQIPMTYDQMVFLQKQQHNDMVNQRSAKTSEGLDWRRCQQTLQDLDEVLAHLEALFSLSQVPCVLFMLGGSTVLPTELYEVNMEAVAVGAGENCLRTSTCLRQLFRTLFVADLLSDAKSVRLMTTTVMALGHRDCGVTGFKPKDGCCRFVCELLKCVLYQRQQIPMTYDQMVFLQKQQHNATQVLQNT</sequence>
<evidence type="ECO:0000313" key="3">
    <source>
        <dbReference type="Proteomes" id="UP000472262"/>
    </source>
</evidence>
<protein>
    <submittedName>
        <fullName evidence="2">MAD2L1 binding protein</fullName>
    </submittedName>
</protein>
<reference evidence="2" key="1">
    <citation type="submission" date="2025-08" db="UniProtKB">
        <authorList>
            <consortium name="Ensembl"/>
        </authorList>
    </citation>
    <scope>IDENTIFICATION</scope>
</reference>
<dbReference type="InParanoid" id="A0A672MN45"/>
<feature type="compositionally biased region" description="Low complexity" evidence="1">
    <location>
        <begin position="1"/>
        <end position="24"/>
    </location>
</feature>
<dbReference type="Proteomes" id="UP000472262">
    <property type="component" value="Unassembled WGS sequence"/>
</dbReference>
<evidence type="ECO:0000313" key="2">
    <source>
        <dbReference type="Ensembl" id="ENSSGRP00000040100.1"/>
    </source>
</evidence>
<proteinExistence type="predicted"/>
<organism evidence="2 3">
    <name type="scientific">Sinocyclocheilus grahami</name>
    <name type="common">Dianchi golden-line fish</name>
    <name type="synonym">Barbus grahami</name>
    <dbReference type="NCBI Taxonomy" id="75366"/>
    <lineage>
        <taxon>Eukaryota</taxon>
        <taxon>Metazoa</taxon>
        <taxon>Chordata</taxon>
        <taxon>Craniata</taxon>
        <taxon>Vertebrata</taxon>
        <taxon>Euteleostomi</taxon>
        <taxon>Actinopterygii</taxon>
        <taxon>Neopterygii</taxon>
        <taxon>Teleostei</taxon>
        <taxon>Ostariophysi</taxon>
        <taxon>Cypriniformes</taxon>
        <taxon>Cyprinidae</taxon>
        <taxon>Cyprininae</taxon>
        <taxon>Sinocyclocheilus</taxon>
    </lineage>
</organism>
<dbReference type="Gene3D" id="3.30.900.20">
    <property type="match status" value="2"/>
</dbReference>
<dbReference type="InterPro" id="IPR009511">
    <property type="entry name" value="MAD1/Cdc20-bound-Mad2-bd"/>
</dbReference>
<dbReference type="InterPro" id="IPR053729">
    <property type="entry name" value="MAD2L1BP_domain_sf"/>
</dbReference>
<dbReference type="AlphaFoldDB" id="A0A672MN45"/>
<dbReference type="Pfam" id="PF06581">
    <property type="entry name" value="p31comet"/>
    <property type="match status" value="2"/>
</dbReference>
<dbReference type="GO" id="GO:0007096">
    <property type="term" value="P:regulation of exit from mitosis"/>
    <property type="evidence" value="ECO:0007669"/>
    <property type="project" value="InterPro"/>
</dbReference>
<evidence type="ECO:0000256" key="1">
    <source>
        <dbReference type="SAM" id="MobiDB-lite"/>
    </source>
</evidence>
<reference evidence="2" key="2">
    <citation type="submission" date="2025-09" db="UniProtKB">
        <authorList>
            <consortium name="Ensembl"/>
        </authorList>
    </citation>
    <scope>IDENTIFICATION</scope>
</reference>
<accession>A0A672MN45</accession>
<dbReference type="Ensembl" id="ENSSGRT00000042983.1">
    <property type="protein sequence ID" value="ENSSGRP00000040100.1"/>
    <property type="gene ID" value="ENSSGRG00000021868.1"/>
</dbReference>
<name>A0A672MN45_SINGR</name>
<dbReference type="GO" id="GO:0005634">
    <property type="term" value="C:nucleus"/>
    <property type="evidence" value="ECO:0007669"/>
    <property type="project" value="InterPro"/>
</dbReference>
<dbReference type="OMA" id="SANHIDD"/>
<feature type="region of interest" description="Disordered" evidence="1">
    <location>
        <begin position="1"/>
        <end position="40"/>
    </location>
</feature>
<dbReference type="PANTHER" id="PTHR15681:SF1">
    <property type="entry name" value="MAD2L1-BINDING PROTEIN"/>
    <property type="match status" value="1"/>
</dbReference>
<keyword evidence="3" id="KW-1185">Reference proteome</keyword>